<evidence type="ECO:0000313" key="1">
    <source>
        <dbReference type="EMBL" id="CDP14921.1"/>
    </source>
</evidence>
<keyword evidence="2" id="KW-1185">Reference proteome</keyword>
<organism evidence="1 2">
    <name type="scientific">Coffea canephora</name>
    <name type="common">Robusta coffee</name>
    <dbReference type="NCBI Taxonomy" id="49390"/>
    <lineage>
        <taxon>Eukaryota</taxon>
        <taxon>Viridiplantae</taxon>
        <taxon>Streptophyta</taxon>
        <taxon>Embryophyta</taxon>
        <taxon>Tracheophyta</taxon>
        <taxon>Spermatophyta</taxon>
        <taxon>Magnoliopsida</taxon>
        <taxon>eudicotyledons</taxon>
        <taxon>Gunneridae</taxon>
        <taxon>Pentapetalae</taxon>
        <taxon>asterids</taxon>
        <taxon>lamiids</taxon>
        <taxon>Gentianales</taxon>
        <taxon>Rubiaceae</taxon>
        <taxon>Ixoroideae</taxon>
        <taxon>Gardenieae complex</taxon>
        <taxon>Bertiereae - Coffeeae clade</taxon>
        <taxon>Coffeeae</taxon>
        <taxon>Coffea</taxon>
    </lineage>
</organism>
<dbReference type="AlphaFoldDB" id="A0A068V2N6"/>
<protein>
    <submittedName>
        <fullName evidence="1">Uncharacterized protein</fullName>
    </submittedName>
</protein>
<dbReference type="Gramene" id="CDP14921">
    <property type="protein sequence ID" value="CDP14921"/>
    <property type="gene ID" value="GSCOC_T00042412001"/>
</dbReference>
<name>A0A068V2N6_COFCA</name>
<reference evidence="2" key="1">
    <citation type="journal article" date="2014" name="Science">
        <title>The coffee genome provides insight into the convergent evolution of caffeine biosynthesis.</title>
        <authorList>
            <person name="Denoeud F."/>
            <person name="Carretero-Paulet L."/>
            <person name="Dereeper A."/>
            <person name="Droc G."/>
            <person name="Guyot R."/>
            <person name="Pietrella M."/>
            <person name="Zheng C."/>
            <person name="Alberti A."/>
            <person name="Anthony F."/>
            <person name="Aprea G."/>
            <person name="Aury J.M."/>
            <person name="Bento P."/>
            <person name="Bernard M."/>
            <person name="Bocs S."/>
            <person name="Campa C."/>
            <person name="Cenci A."/>
            <person name="Combes M.C."/>
            <person name="Crouzillat D."/>
            <person name="Da Silva C."/>
            <person name="Daddiego L."/>
            <person name="De Bellis F."/>
            <person name="Dussert S."/>
            <person name="Garsmeur O."/>
            <person name="Gayraud T."/>
            <person name="Guignon V."/>
            <person name="Jahn K."/>
            <person name="Jamilloux V."/>
            <person name="Joet T."/>
            <person name="Labadie K."/>
            <person name="Lan T."/>
            <person name="Leclercq J."/>
            <person name="Lepelley M."/>
            <person name="Leroy T."/>
            <person name="Li L.T."/>
            <person name="Librado P."/>
            <person name="Lopez L."/>
            <person name="Munoz A."/>
            <person name="Noel B."/>
            <person name="Pallavicini A."/>
            <person name="Perrotta G."/>
            <person name="Poncet V."/>
            <person name="Pot D."/>
            <person name="Priyono X."/>
            <person name="Rigoreau M."/>
            <person name="Rouard M."/>
            <person name="Rozas J."/>
            <person name="Tranchant-Dubreuil C."/>
            <person name="VanBuren R."/>
            <person name="Zhang Q."/>
            <person name="Andrade A.C."/>
            <person name="Argout X."/>
            <person name="Bertrand B."/>
            <person name="de Kochko A."/>
            <person name="Graziosi G."/>
            <person name="Henry R.J."/>
            <person name="Jayarama X."/>
            <person name="Ming R."/>
            <person name="Nagai C."/>
            <person name="Rounsley S."/>
            <person name="Sankoff D."/>
            <person name="Giuliano G."/>
            <person name="Albert V.A."/>
            <person name="Wincker P."/>
            <person name="Lashermes P."/>
        </authorList>
    </citation>
    <scope>NUCLEOTIDE SEQUENCE [LARGE SCALE GENOMIC DNA]</scope>
    <source>
        <strain evidence="2">cv. DH200-94</strain>
    </source>
</reference>
<accession>A0A068V2N6</accession>
<gene>
    <name evidence="1" type="ORF">GSCOC_T00042412001</name>
</gene>
<dbReference type="EMBL" id="HG739176">
    <property type="protein sequence ID" value="CDP14921.1"/>
    <property type="molecule type" value="Genomic_DNA"/>
</dbReference>
<evidence type="ECO:0000313" key="2">
    <source>
        <dbReference type="Proteomes" id="UP000295252"/>
    </source>
</evidence>
<proteinExistence type="predicted"/>
<sequence>MSFCGQNFVLGLCPGQPSADSDTVMIIAKVSPWS</sequence>
<dbReference type="InParanoid" id="A0A068V2N6"/>
<dbReference type="Proteomes" id="UP000295252">
    <property type="component" value="Chromosome VI"/>
</dbReference>